<name>B1I6L1_DESAP</name>
<dbReference type="GO" id="GO:0003677">
    <property type="term" value="F:DNA binding"/>
    <property type="evidence" value="ECO:0007669"/>
    <property type="project" value="InterPro"/>
</dbReference>
<reference evidence="3" key="1">
    <citation type="submission" date="2007-10" db="EMBL/GenBank/DDBJ databases">
        <title>Complete sequence of chromosome of Desulforudis audaxviator MP104C.</title>
        <authorList>
            <person name="Copeland A."/>
            <person name="Lucas S."/>
            <person name="Lapidus A."/>
            <person name="Barry K."/>
            <person name="Glavina del Rio T."/>
            <person name="Dalin E."/>
            <person name="Tice H."/>
            <person name="Bruce D."/>
            <person name="Pitluck S."/>
            <person name="Lowry S.R."/>
            <person name="Larimer F."/>
            <person name="Land M.L."/>
            <person name="Hauser L."/>
            <person name="Kyrpides N."/>
            <person name="Ivanova N.N."/>
            <person name="Richardson P."/>
        </authorList>
    </citation>
    <scope>NUCLEOTIDE SEQUENCE [LARGE SCALE GENOMIC DNA]</scope>
    <source>
        <strain evidence="3">MP104C</strain>
    </source>
</reference>
<accession>B1I6L1</accession>
<proteinExistence type="predicted"/>
<gene>
    <name evidence="2" type="ordered locus">Daud_2153</name>
</gene>
<dbReference type="SUPFAM" id="SSF143422">
    <property type="entry name" value="Transposase IS200-like"/>
    <property type="match status" value="1"/>
</dbReference>
<dbReference type="SMART" id="SM01321">
    <property type="entry name" value="Y1_Tnp"/>
    <property type="match status" value="1"/>
</dbReference>
<dbReference type="GO" id="GO:0004803">
    <property type="term" value="F:transposase activity"/>
    <property type="evidence" value="ECO:0007669"/>
    <property type="project" value="InterPro"/>
</dbReference>
<keyword evidence="3" id="KW-1185">Reference proteome</keyword>
<evidence type="ECO:0000313" key="2">
    <source>
        <dbReference type="EMBL" id="ACA60640.1"/>
    </source>
</evidence>
<dbReference type="KEGG" id="dau:Daud_2153"/>
<dbReference type="STRING" id="477974.Daud_2153"/>
<dbReference type="Pfam" id="PF01797">
    <property type="entry name" value="Y1_Tnp"/>
    <property type="match status" value="1"/>
</dbReference>
<dbReference type="PANTHER" id="PTHR34322">
    <property type="entry name" value="TRANSPOSASE, Y1_TNP DOMAIN-CONTAINING"/>
    <property type="match status" value="1"/>
</dbReference>
<dbReference type="Proteomes" id="UP000008544">
    <property type="component" value="Chromosome"/>
</dbReference>
<dbReference type="Gene3D" id="3.30.70.1290">
    <property type="entry name" value="Transposase IS200-like"/>
    <property type="match status" value="1"/>
</dbReference>
<dbReference type="AlphaFoldDB" id="B1I6L1"/>
<dbReference type="InterPro" id="IPR002686">
    <property type="entry name" value="Transposase_17"/>
</dbReference>
<evidence type="ECO:0000259" key="1">
    <source>
        <dbReference type="SMART" id="SM01321"/>
    </source>
</evidence>
<dbReference type="EMBL" id="CP000860">
    <property type="protein sequence ID" value="ACA60640.1"/>
    <property type="molecule type" value="Genomic_DNA"/>
</dbReference>
<reference evidence="2 3" key="2">
    <citation type="journal article" date="2008" name="Science">
        <title>Environmental genomics reveals a single-species ecosystem deep within Earth.</title>
        <authorList>
            <person name="Chivian D."/>
            <person name="Brodie E.L."/>
            <person name="Alm E.J."/>
            <person name="Culley D.E."/>
            <person name="Dehal P.S."/>
            <person name="Desantis T.Z."/>
            <person name="Gihring T.M."/>
            <person name="Lapidus A."/>
            <person name="Lin L.H."/>
            <person name="Lowry S.R."/>
            <person name="Moser D.P."/>
            <person name="Richardson P.M."/>
            <person name="Southam G."/>
            <person name="Wanger G."/>
            <person name="Pratt L.M."/>
            <person name="Andersen G.L."/>
            <person name="Hazen T.C."/>
            <person name="Brockman F.J."/>
            <person name="Arkin A.P."/>
            <person name="Onstott T.C."/>
        </authorList>
    </citation>
    <scope>NUCLEOTIDE SEQUENCE [LARGE SCALE GENOMIC DNA]</scope>
    <source>
        <strain evidence="2 3">MP104C</strain>
    </source>
</reference>
<dbReference type="HOGENOM" id="CLU_068226_1_2_9"/>
<dbReference type="eggNOG" id="COG1943">
    <property type="taxonomic scope" value="Bacteria"/>
</dbReference>
<sequence>MPRPVRGLADGFIYHILNRGNAKQVVFKKAQDYQVFVELMMEAKKRYSGIRLMAYCLMPNHFHLVLQPDQGIHLSQWMHWLMTTHVRRYHQHHQTGGHLWQDRYKSFVIQDDDHLLTVLRYVEGNPVRAGLVDFAEEWPWSSHRERVRGGRVLVDHTPVELPSNWKTYVDEPLTAKELETIRLSVVRRSPFGEPAWCNKTARELGLESTLKPRGRPRKHNR</sequence>
<dbReference type="InterPro" id="IPR036515">
    <property type="entry name" value="Transposase_17_sf"/>
</dbReference>
<evidence type="ECO:0000313" key="3">
    <source>
        <dbReference type="Proteomes" id="UP000008544"/>
    </source>
</evidence>
<organism evidence="2 3">
    <name type="scientific">Desulforudis audaxviator (strain MP104C)</name>
    <dbReference type="NCBI Taxonomy" id="477974"/>
    <lineage>
        <taxon>Bacteria</taxon>
        <taxon>Bacillati</taxon>
        <taxon>Bacillota</taxon>
        <taxon>Clostridia</taxon>
        <taxon>Thermoanaerobacterales</taxon>
        <taxon>Candidatus Desulforudaceae</taxon>
        <taxon>Candidatus Desulforudis</taxon>
    </lineage>
</organism>
<dbReference type="OrthoDB" id="9788881at2"/>
<feature type="domain" description="Transposase IS200-like" evidence="1">
    <location>
        <begin position="9"/>
        <end position="125"/>
    </location>
</feature>
<dbReference type="GO" id="GO:0006313">
    <property type="term" value="P:DNA transposition"/>
    <property type="evidence" value="ECO:0007669"/>
    <property type="project" value="InterPro"/>
</dbReference>
<dbReference type="PANTHER" id="PTHR34322:SF2">
    <property type="entry name" value="TRANSPOSASE IS200-LIKE DOMAIN-CONTAINING PROTEIN"/>
    <property type="match status" value="1"/>
</dbReference>
<dbReference type="RefSeq" id="WP_012303215.1">
    <property type="nucleotide sequence ID" value="NC_010424.1"/>
</dbReference>
<protein>
    <recommendedName>
        <fullName evidence="1">Transposase IS200-like domain-containing protein</fullName>
    </recommendedName>
</protein>